<evidence type="ECO:0000256" key="3">
    <source>
        <dbReference type="ARBA" id="ARBA00022801"/>
    </source>
</evidence>
<evidence type="ECO:0000256" key="7">
    <source>
        <dbReference type="SAM" id="Phobius"/>
    </source>
</evidence>
<dbReference type="PANTHER" id="PTHR22726">
    <property type="entry name" value="METALLOENDOPEPTIDASE OMA1"/>
    <property type="match status" value="1"/>
</dbReference>
<comment type="cofactor">
    <cofactor evidence="6">
        <name>Zn(2+)</name>
        <dbReference type="ChEBI" id="CHEBI:29105"/>
    </cofactor>
    <text evidence="6">Binds 1 zinc ion per subunit.</text>
</comment>
<dbReference type="EMBL" id="FNXF01000017">
    <property type="protein sequence ID" value="SEI09089.1"/>
    <property type="molecule type" value="Genomic_DNA"/>
</dbReference>
<proteinExistence type="inferred from homology"/>
<keyword evidence="1 6" id="KW-0645">Protease</keyword>
<comment type="similarity">
    <text evidence="6">Belongs to the peptidase M48 family.</text>
</comment>
<keyword evidence="4 6" id="KW-0862">Zinc</keyword>
<dbReference type="GO" id="GO:0004222">
    <property type="term" value="F:metalloendopeptidase activity"/>
    <property type="evidence" value="ECO:0007669"/>
    <property type="project" value="InterPro"/>
</dbReference>
<evidence type="ECO:0000313" key="9">
    <source>
        <dbReference type="EMBL" id="SEI09089.1"/>
    </source>
</evidence>
<dbReference type="InterPro" id="IPR051156">
    <property type="entry name" value="Mito/Outer_Membr_Metalloprot"/>
</dbReference>
<dbReference type="STRING" id="173990.SAMN05660691_03544"/>
<dbReference type="OrthoDB" id="9810445at2"/>
<sequence>MSALSAVNGQFQHAGSSTLYRAVATFADNGQLTICSDDNDTVLTEAAPADYRFGTVIPGLAVELQLRDGAIFVPDDPRFRWPQLSGTAKTAARLESHKLSILAAVILSPLLLWWIIVDLMPMLASAAVPLVPDSVKQQMGQQTFYTLQQTALQPTELTPAQQATVNYHWQMALQKLPLEYKDYKLHLYKSDFFGANAFALPDGTVVITDELVTLLKDKPDAILAVLLHEIGHVEGLHSVRLIAQSLGAALVFGILFGDPEGIADLLLGSGSVMLQSAFSRDMEREADQFAVEQLKALGKSPSAFADAMSALLNERSTDDQGTSTLLKYLSTHPDTRERIEQARQHDTP</sequence>
<keyword evidence="5 6" id="KW-0482">Metalloprotease</keyword>
<dbReference type="Gene3D" id="3.30.2010.10">
    <property type="entry name" value="Metalloproteases ('zincins'), catalytic domain"/>
    <property type="match status" value="1"/>
</dbReference>
<evidence type="ECO:0000256" key="2">
    <source>
        <dbReference type="ARBA" id="ARBA00022723"/>
    </source>
</evidence>
<keyword evidence="2" id="KW-0479">Metal-binding</keyword>
<organism evidence="9 10">
    <name type="scientific">Rheinheimera pacifica</name>
    <dbReference type="NCBI Taxonomy" id="173990"/>
    <lineage>
        <taxon>Bacteria</taxon>
        <taxon>Pseudomonadati</taxon>
        <taxon>Pseudomonadota</taxon>
        <taxon>Gammaproteobacteria</taxon>
        <taxon>Chromatiales</taxon>
        <taxon>Chromatiaceae</taxon>
        <taxon>Rheinheimera</taxon>
    </lineage>
</organism>
<evidence type="ECO:0000256" key="6">
    <source>
        <dbReference type="RuleBase" id="RU003983"/>
    </source>
</evidence>
<keyword evidence="7" id="KW-0812">Transmembrane</keyword>
<dbReference type="InterPro" id="IPR001915">
    <property type="entry name" value="Peptidase_M48"/>
</dbReference>
<gene>
    <name evidence="9" type="ORF">SAMN05660691_03544</name>
</gene>
<reference evidence="10" key="1">
    <citation type="submission" date="2016-10" db="EMBL/GenBank/DDBJ databases">
        <authorList>
            <person name="Varghese N."/>
            <person name="Submissions S."/>
        </authorList>
    </citation>
    <scope>NUCLEOTIDE SEQUENCE [LARGE SCALE GENOMIC DNA]</scope>
    <source>
        <strain evidence="10">DSM 17616</strain>
    </source>
</reference>
<feature type="domain" description="Peptidase M48" evidence="8">
    <location>
        <begin position="161"/>
        <end position="344"/>
    </location>
</feature>
<dbReference type="CDD" id="cd07332">
    <property type="entry name" value="M48C_Oma1_like"/>
    <property type="match status" value="1"/>
</dbReference>
<dbReference type="Pfam" id="PF01435">
    <property type="entry name" value="Peptidase_M48"/>
    <property type="match status" value="1"/>
</dbReference>
<name>A0A1H6N361_9GAMM</name>
<feature type="transmembrane region" description="Helical" evidence="7">
    <location>
        <begin position="99"/>
        <end position="116"/>
    </location>
</feature>
<accession>A0A1H6N361</accession>
<evidence type="ECO:0000313" key="10">
    <source>
        <dbReference type="Proteomes" id="UP000199371"/>
    </source>
</evidence>
<dbReference type="PANTHER" id="PTHR22726:SF24">
    <property type="entry name" value="M48 FAMILY METALLOPEPTIDASE"/>
    <property type="match status" value="1"/>
</dbReference>
<evidence type="ECO:0000256" key="4">
    <source>
        <dbReference type="ARBA" id="ARBA00022833"/>
    </source>
</evidence>
<evidence type="ECO:0000259" key="8">
    <source>
        <dbReference type="Pfam" id="PF01435"/>
    </source>
</evidence>
<keyword evidence="7" id="KW-0472">Membrane</keyword>
<dbReference type="AlphaFoldDB" id="A0A1H6N361"/>
<dbReference type="GO" id="GO:0016020">
    <property type="term" value="C:membrane"/>
    <property type="evidence" value="ECO:0007669"/>
    <property type="project" value="TreeGrafter"/>
</dbReference>
<dbReference type="GO" id="GO:0051603">
    <property type="term" value="P:proteolysis involved in protein catabolic process"/>
    <property type="evidence" value="ECO:0007669"/>
    <property type="project" value="TreeGrafter"/>
</dbReference>
<dbReference type="Proteomes" id="UP000199371">
    <property type="component" value="Unassembled WGS sequence"/>
</dbReference>
<keyword evidence="10" id="KW-1185">Reference proteome</keyword>
<dbReference type="GO" id="GO:0046872">
    <property type="term" value="F:metal ion binding"/>
    <property type="evidence" value="ECO:0007669"/>
    <property type="project" value="UniProtKB-KW"/>
</dbReference>
<protein>
    <submittedName>
        <fullName evidence="9">Peptidase family M48</fullName>
    </submittedName>
</protein>
<evidence type="ECO:0000256" key="5">
    <source>
        <dbReference type="ARBA" id="ARBA00023049"/>
    </source>
</evidence>
<keyword evidence="7" id="KW-1133">Transmembrane helix</keyword>
<evidence type="ECO:0000256" key="1">
    <source>
        <dbReference type="ARBA" id="ARBA00022670"/>
    </source>
</evidence>
<keyword evidence="3 6" id="KW-0378">Hydrolase</keyword>
<dbReference type="RefSeq" id="WP_092796166.1">
    <property type="nucleotide sequence ID" value="NZ_FNXF01000017.1"/>
</dbReference>